<feature type="region of interest" description="Disordered" evidence="1">
    <location>
        <begin position="85"/>
        <end position="131"/>
    </location>
</feature>
<reference evidence="2 3" key="1">
    <citation type="submission" date="2022-06" db="EMBL/GenBank/DDBJ databases">
        <title>Haloarcula sp. a new haloarchaeum isolate from saline soil.</title>
        <authorList>
            <person name="Strakova D."/>
            <person name="Galisteo C."/>
            <person name="Sanchez-Porro C."/>
            <person name="Ventosa A."/>
        </authorList>
    </citation>
    <scope>NUCLEOTIDE SEQUENCE [LARGE SCALE GENOMIC DNA]</scope>
    <source>
        <strain evidence="2 3">JCM 15760</strain>
    </source>
</reference>
<feature type="compositionally biased region" description="Basic and acidic residues" evidence="1">
    <location>
        <begin position="107"/>
        <end position="124"/>
    </location>
</feature>
<comment type="caution">
    <text evidence="2">The sequence shown here is derived from an EMBL/GenBank/DDBJ whole genome shotgun (WGS) entry which is preliminary data.</text>
</comment>
<evidence type="ECO:0000313" key="3">
    <source>
        <dbReference type="Proteomes" id="UP001248536"/>
    </source>
</evidence>
<name>A0ABU2F123_HALAR</name>
<keyword evidence="3" id="KW-1185">Reference proteome</keyword>
<evidence type="ECO:0000256" key="1">
    <source>
        <dbReference type="SAM" id="MobiDB-lite"/>
    </source>
</evidence>
<organism evidence="2 3">
    <name type="scientific">Haloarcula argentinensis</name>
    <dbReference type="NCBI Taxonomy" id="43776"/>
    <lineage>
        <taxon>Archaea</taxon>
        <taxon>Methanobacteriati</taxon>
        <taxon>Methanobacteriota</taxon>
        <taxon>Stenosarchaea group</taxon>
        <taxon>Halobacteria</taxon>
        <taxon>Halobacteriales</taxon>
        <taxon>Haloarculaceae</taxon>
        <taxon>Haloarcula</taxon>
    </lineage>
</organism>
<dbReference type="EMBL" id="JAMQCP010000002">
    <property type="protein sequence ID" value="MDS0254255.1"/>
    <property type="molecule type" value="Genomic_DNA"/>
</dbReference>
<evidence type="ECO:0000313" key="2">
    <source>
        <dbReference type="EMBL" id="MDS0254255.1"/>
    </source>
</evidence>
<protein>
    <submittedName>
        <fullName evidence="2">Uncharacterized protein</fullName>
    </submittedName>
</protein>
<gene>
    <name evidence="2" type="ORF">NC662_11095</name>
</gene>
<sequence>MLEEMEADNTLHGKSLDVVDTVWLSSEIGSIIPKTIAACSVYVASRFPDVDAEIAQTEIASVADLSTATIESNWETIYEIYTGDSIPDGRSLDLEQTGTASGSDQGESWRRKVLREEFPEPDKDSNEDENS</sequence>
<proteinExistence type="predicted"/>
<dbReference type="Proteomes" id="UP001248536">
    <property type="component" value="Unassembled WGS sequence"/>
</dbReference>
<accession>A0ABU2F123</accession>
<feature type="compositionally biased region" description="Polar residues" evidence="1">
    <location>
        <begin position="94"/>
        <end position="106"/>
    </location>
</feature>
<dbReference type="RefSeq" id="WP_311241307.1">
    <property type="nucleotide sequence ID" value="NZ_BAABDY010000004.1"/>
</dbReference>